<gene>
    <name evidence="3" type="ORF">IscW_ISCW016091</name>
</gene>
<dbReference type="InterPro" id="IPR006640">
    <property type="entry name" value="SprT-like_domain"/>
</dbReference>
<dbReference type="EnsemblMetazoa" id="ISCW016091-RA">
    <property type="protein sequence ID" value="ISCW016091-PA"/>
    <property type="gene ID" value="ISCW016091"/>
</dbReference>
<sequence>MWTELTLRGARRGRRPSWLEGSSSEEEDGADRKAPLSPEERDRDAWFLESLSEAVEPERSQPDALLFRRRFGALRDKLVSELFTVFNRELFRDRLPRQEIAWRGRLTSTAGRCVFLEGQSYRVELSTALLTSAERTRDTLLHELCHAAAWCVQRSKGGHGHAWRFW</sequence>
<evidence type="ECO:0000313" key="4">
    <source>
        <dbReference type="EnsemblMetazoa" id="ISCW016091-PA"/>
    </source>
</evidence>
<evidence type="ECO:0000313" key="3">
    <source>
        <dbReference type="EMBL" id="EEC00621.1"/>
    </source>
</evidence>
<dbReference type="HOGENOM" id="CLU_1604532_0_0_1"/>
<proteinExistence type="predicted"/>
<dbReference type="AlphaFoldDB" id="B7P1Z9"/>
<keyword evidence="5" id="KW-1185">Reference proteome</keyword>
<feature type="compositionally biased region" description="Basic and acidic residues" evidence="1">
    <location>
        <begin position="30"/>
        <end position="41"/>
    </location>
</feature>
<dbReference type="STRING" id="6945.B7P1Z9"/>
<dbReference type="EMBL" id="ABJB010813369">
    <property type="status" value="NOT_ANNOTATED_CDS"/>
    <property type="molecule type" value="Genomic_DNA"/>
</dbReference>
<evidence type="ECO:0000313" key="5">
    <source>
        <dbReference type="Proteomes" id="UP000001555"/>
    </source>
</evidence>
<dbReference type="Pfam" id="PF10263">
    <property type="entry name" value="SprT-like"/>
    <property type="match status" value="1"/>
</dbReference>
<dbReference type="EMBL" id="DS619513">
    <property type="protein sequence ID" value="EEC00621.1"/>
    <property type="molecule type" value="Genomic_DNA"/>
</dbReference>
<dbReference type="PANTHER" id="PTHR23099">
    <property type="entry name" value="TRANSCRIPTIONAL REGULATOR"/>
    <property type="match status" value="1"/>
</dbReference>
<dbReference type="VEuPathDB" id="VectorBase:ISCP_007083"/>
<dbReference type="OrthoDB" id="6487369at2759"/>
<evidence type="ECO:0000256" key="1">
    <source>
        <dbReference type="SAM" id="MobiDB-lite"/>
    </source>
</evidence>
<feature type="domain" description="SprT-like" evidence="2">
    <location>
        <begin position="80"/>
        <end position="166"/>
    </location>
</feature>
<dbReference type="InParanoid" id="B7P1Z9"/>
<evidence type="ECO:0000259" key="2">
    <source>
        <dbReference type="Pfam" id="PF10263"/>
    </source>
</evidence>
<accession>B7P1Z9</accession>
<reference evidence="3 5" key="1">
    <citation type="submission" date="2008-03" db="EMBL/GenBank/DDBJ databases">
        <title>Annotation of Ixodes scapularis.</title>
        <authorList>
            <consortium name="Ixodes scapularis Genome Project Consortium"/>
            <person name="Caler E."/>
            <person name="Hannick L.I."/>
            <person name="Bidwell S."/>
            <person name="Joardar V."/>
            <person name="Thiagarajan M."/>
            <person name="Amedeo P."/>
            <person name="Galinsky K.J."/>
            <person name="Schobel S."/>
            <person name="Inman J."/>
            <person name="Hostetler J."/>
            <person name="Miller J."/>
            <person name="Hammond M."/>
            <person name="Megy K."/>
            <person name="Lawson D."/>
            <person name="Kodira C."/>
            <person name="Sutton G."/>
            <person name="Meyer J."/>
            <person name="Hill C.A."/>
            <person name="Birren B."/>
            <person name="Nene V."/>
            <person name="Collins F."/>
            <person name="Alarcon-Chaidez F."/>
            <person name="Wikel S."/>
            <person name="Strausberg R."/>
        </authorList>
    </citation>
    <scope>NUCLEOTIDE SEQUENCE [LARGE SCALE GENOMIC DNA]</scope>
    <source>
        <strain evidence="5">Wikel</strain>
        <strain evidence="3">Wikel colony</strain>
    </source>
</reference>
<dbReference type="VEuPathDB" id="VectorBase:ISCW016091"/>
<dbReference type="GO" id="GO:0006974">
    <property type="term" value="P:DNA damage response"/>
    <property type="evidence" value="ECO:0007669"/>
    <property type="project" value="UniProtKB-ARBA"/>
</dbReference>
<organism>
    <name type="scientific">Ixodes scapularis</name>
    <name type="common">Black-legged tick</name>
    <name type="synonym">Deer tick</name>
    <dbReference type="NCBI Taxonomy" id="6945"/>
    <lineage>
        <taxon>Eukaryota</taxon>
        <taxon>Metazoa</taxon>
        <taxon>Ecdysozoa</taxon>
        <taxon>Arthropoda</taxon>
        <taxon>Chelicerata</taxon>
        <taxon>Arachnida</taxon>
        <taxon>Acari</taxon>
        <taxon>Parasitiformes</taxon>
        <taxon>Ixodida</taxon>
        <taxon>Ixodoidea</taxon>
        <taxon>Ixodidae</taxon>
        <taxon>Ixodinae</taxon>
        <taxon>Ixodes</taxon>
    </lineage>
</organism>
<name>B7P1Z9_IXOSC</name>
<feature type="region of interest" description="Disordered" evidence="1">
    <location>
        <begin position="1"/>
        <end position="41"/>
    </location>
</feature>
<protein>
    <recommendedName>
        <fullName evidence="2">SprT-like domain-containing protein</fullName>
    </recommendedName>
</protein>
<dbReference type="VEuPathDB" id="VectorBase:ISCI016091"/>
<reference evidence="4" key="2">
    <citation type="submission" date="2020-05" db="UniProtKB">
        <authorList>
            <consortium name="EnsemblMetazoa"/>
        </authorList>
    </citation>
    <scope>IDENTIFICATION</scope>
    <source>
        <strain evidence="4">wikel</strain>
    </source>
</reference>
<dbReference type="Proteomes" id="UP000001555">
    <property type="component" value="Unassembled WGS sequence"/>
</dbReference>
<dbReference type="PaxDb" id="6945-B7P1Z9"/>
<dbReference type="PANTHER" id="PTHR23099:SF0">
    <property type="entry name" value="GERM CELL NUCLEAR ACIDIC PROTEIN"/>
    <property type="match status" value="1"/>
</dbReference>